<comment type="similarity">
    <text evidence="1">Belongs to the sigma-70 factor family. ECF subfamily.</text>
</comment>
<dbReference type="Pfam" id="PF04542">
    <property type="entry name" value="Sigma70_r2"/>
    <property type="match status" value="1"/>
</dbReference>
<dbReference type="GO" id="GO:0006352">
    <property type="term" value="P:DNA-templated transcription initiation"/>
    <property type="evidence" value="ECO:0007669"/>
    <property type="project" value="InterPro"/>
</dbReference>
<dbReference type="EMBL" id="RQGM01000022">
    <property type="protein sequence ID" value="TGL86091.1"/>
    <property type="molecule type" value="Genomic_DNA"/>
</dbReference>
<dbReference type="Gene3D" id="1.10.1740.10">
    <property type="match status" value="1"/>
</dbReference>
<dbReference type="SUPFAM" id="SSF88946">
    <property type="entry name" value="Sigma2 domain of RNA polymerase sigma factors"/>
    <property type="match status" value="1"/>
</dbReference>
<dbReference type="InterPro" id="IPR013324">
    <property type="entry name" value="RNA_pol_sigma_r3/r4-like"/>
</dbReference>
<dbReference type="Proteomes" id="UP000297613">
    <property type="component" value="Unassembled WGS sequence"/>
</dbReference>
<reference evidence="8 9" key="1">
    <citation type="journal article" date="2019" name="PLoS Negl. Trop. Dis.">
        <title>Revisiting the worldwide diversity of Leptospira species in the environment.</title>
        <authorList>
            <person name="Vincent A.T."/>
            <person name="Schiettekatte O."/>
            <person name="Bourhy P."/>
            <person name="Veyrier F.J."/>
            <person name="Picardeau M."/>
        </authorList>
    </citation>
    <scope>NUCLEOTIDE SEQUENCE [LARGE SCALE GENOMIC DNA]</scope>
    <source>
        <strain evidence="8 9">201702445</strain>
    </source>
</reference>
<evidence type="ECO:0000259" key="6">
    <source>
        <dbReference type="Pfam" id="PF04542"/>
    </source>
</evidence>
<comment type="caution">
    <text evidence="8">The sequence shown here is derived from an EMBL/GenBank/DDBJ whole genome shotgun (WGS) entry which is preliminary data.</text>
</comment>
<feature type="domain" description="RNA polymerase sigma-70 region 2" evidence="6">
    <location>
        <begin position="15"/>
        <end position="82"/>
    </location>
</feature>
<evidence type="ECO:0000256" key="5">
    <source>
        <dbReference type="ARBA" id="ARBA00023163"/>
    </source>
</evidence>
<keyword evidence="4" id="KW-0238">DNA-binding</keyword>
<protein>
    <submittedName>
        <fullName evidence="8">Sigma-70 family RNA polymerase sigma factor</fullName>
    </submittedName>
</protein>
<dbReference type="InterPro" id="IPR014284">
    <property type="entry name" value="RNA_pol_sigma-70_dom"/>
</dbReference>
<dbReference type="NCBIfam" id="TIGR02937">
    <property type="entry name" value="sigma70-ECF"/>
    <property type="match status" value="1"/>
</dbReference>
<evidence type="ECO:0000256" key="2">
    <source>
        <dbReference type="ARBA" id="ARBA00023015"/>
    </source>
</evidence>
<evidence type="ECO:0000313" key="9">
    <source>
        <dbReference type="Proteomes" id="UP000297613"/>
    </source>
</evidence>
<dbReference type="InterPro" id="IPR007630">
    <property type="entry name" value="RNA_pol_sigma70_r4"/>
</dbReference>
<organism evidence="8 9">
    <name type="scientific">Leptospira yasudae</name>
    <dbReference type="NCBI Taxonomy" id="2202201"/>
    <lineage>
        <taxon>Bacteria</taxon>
        <taxon>Pseudomonadati</taxon>
        <taxon>Spirochaetota</taxon>
        <taxon>Spirochaetia</taxon>
        <taxon>Leptospirales</taxon>
        <taxon>Leptospiraceae</taxon>
        <taxon>Leptospira</taxon>
    </lineage>
</organism>
<dbReference type="InterPro" id="IPR036388">
    <property type="entry name" value="WH-like_DNA-bd_sf"/>
</dbReference>
<dbReference type="Gene3D" id="1.10.10.10">
    <property type="entry name" value="Winged helix-like DNA-binding domain superfamily/Winged helix DNA-binding domain"/>
    <property type="match status" value="1"/>
</dbReference>
<dbReference type="InterPro" id="IPR013325">
    <property type="entry name" value="RNA_pol_sigma_r2"/>
</dbReference>
<evidence type="ECO:0000256" key="3">
    <source>
        <dbReference type="ARBA" id="ARBA00023082"/>
    </source>
</evidence>
<dbReference type="RefSeq" id="WP_135569780.1">
    <property type="nucleotide sequence ID" value="NZ_RQGK01000040.1"/>
</dbReference>
<accession>A0A6N4QM65</accession>
<name>A0A6N4QM65_9LEPT</name>
<dbReference type="GO" id="GO:0003677">
    <property type="term" value="F:DNA binding"/>
    <property type="evidence" value="ECO:0007669"/>
    <property type="project" value="UniProtKB-KW"/>
</dbReference>
<proteinExistence type="inferred from homology"/>
<keyword evidence="2" id="KW-0805">Transcription regulation</keyword>
<dbReference type="Pfam" id="PF04545">
    <property type="entry name" value="Sigma70_r4"/>
    <property type="match status" value="1"/>
</dbReference>
<sequence length="180" mass="21286">MSRSFEEQTFDFDGLYSRNYEKIYRFLLSKGASVEEAEEVCQETFIKVLRYWGNYDPKKGNETSWIITIAKNQFLDSVKKKNTVQNKEIDHSQLYLEAIATVEKKSEEDDEQLDLLRKEVEQLPDLERKIIRFRFIQKYTIQETANSLGISVRTVNRKTYASLQVLRMKLQRADFAFEGD</sequence>
<keyword evidence="5" id="KW-0804">Transcription</keyword>
<keyword evidence="3" id="KW-0731">Sigma factor</keyword>
<dbReference type="AlphaFoldDB" id="A0A6N4QM65"/>
<dbReference type="SUPFAM" id="SSF88659">
    <property type="entry name" value="Sigma3 and sigma4 domains of RNA polymerase sigma factors"/>
    <property type="match status" value="1"/>
</dbReference>
<evidence type="ECO:0000313" key="8">
    <source>
        <dbReference type="EMBL" id="TGL86091.1"/>
    </source>
</evidence>
<dbReference type="PANTHER" id="PTHR43133">
    <property type="entry name" value="RNA POLYMERASE ECF-TYPE SIGMA FACTO"/>
    <property type="match status" value="1"/>
</dbReference>
<evidence type="ECO:0000256" key="4">
    <source>
        <dbReference type="ARBA" id="ARBA00023125"/>
    </source>
</evidence>
<evidence type="ECO:0000256" key="1">
    <source>
        <dbReference type="ARBA" id="ARBA00010641"/>
    </source>
</evidence>
<dbReference type="GO" id="GO:0016987">
    <property type="term" value="F:sigma factor activity"/>
    <property type="evidence" value="ECO:0007669"/>
    <property type="project" value="UniProtKB-KW"/>
</dbReference>
<dbReference type="InterPro" id="IPR007627">
    <property type="entry name" value="RNA_pol_sigma70_r2"/>
</dbReference>
<gene>
    <name evidence="8" type="ORF">EHQ83_05615</name>
</gene>
<dbReference type="PANTHER" id="PTHR43133:SF46">
    <property type="entry name" value="RNA POLYMERASE SIGMA-70 FACTOR ECF SUBFAMILY"/>
    <property type="match status" value="1"/>
</dbReference>
<dbReference type="CDD" id="cd06171">
    <property type="entry name" value="Sigma70_r4"/>
    <property type="match status" value="1"/>
</dbReference>
<feature type="domain" description="RNA polymerase sigma-70 region 4" evidence="7">
    <location>
        <begin position="121"/>
        <end position="167"/>
    </location>
</feature>
<dbReference type="InterPro" id="IPR039425">
    <property type="entry name" value="RNA_pol_sigma-70-like"/>
</dbReference>
<evidence type="ECO:0000259" key="7">
    <source>
        <dbReference type="Pfam" id="PF04545"/>
    </source>
</evidence>